<dbReference type="AlphaFoldDB" id="A0A2A9ENC2"/>
<accession>A0A2A9ENC2</accession>
<protein>
    <submittedName>
        <fullName evidence="1">Uncharacterized protein</fullName>
    </submittedName>
</protein>
<proteinExistence type="predicted"/>
<name>A0A2A9ENC2_9MICO</name>
<gene>
    <name evidence="1" type="ORF">ATJ97_2265</name>
</gene>
<dbReference type="SUPFAM" id="SSF52833">
    <property type="entry name" value="Thioredoxin-like"/>
    <property type="match status" value="1"/>
</dbReference>
<sequence>MSDRSATVTLLTGRICPYYAEVLHVLDEVSKSFPLKIREVLVGSVEADDLIEEHAPAMLPLVLVDGAYLGEGPLSRETLEQVLAARTAAAPA</sequence>
<dbReference type="RefSeq" id="WP_098483798.1">
    <property type="nucleotide sequence ID" value="NZ_PDJI01000004.1"/>
</dbReference>
<evidence type="ECO:0000313" key="2">
    <source>
        <dbReference type="Proteomes" id="UP000222106"/>
    </source>
</evidence>
<dbReference type="InterPro" id="IPR036249">
    <property type="entry name" value="Thioredoxin-like_sf"/>
</dbReference>
<dbReference type="PROSITE" id="PS51354">
    <property type="entry name" value="GLUTAREDOXIN_2"/>
    <property type="match status" value="1"/>
</dbReference>
<keyword evidence="2" id="KW-1185">Reference proteome</keyword>
<evidence type="ECO:0000313" key="1">
    <source>
        <dbReference type="EMBL" id="PFG39752.1"/>
    </source>
</evidence>
<dbReference type="EMBL" id="PDJI01000004">
    <property type="protein sequence ID" value="PFG39752.1"/>
    <property type="molecule type" value="Genomic_DNA"/>
</dbReference>
<reference evidence="1 2" key="1">
    <citation type="submission" date="2017-10" db="EMBL/GenBank/DDBJ databases">
        <title>Sequencing the genomes of 1000 actinobacteria strains.</title>
        <authorList>
            <person name="Klenk H.-P."/>
        </authorList>
    </citation>
    <scope>NUCLEOTIDE SEQUENCE [LARGE SCALE GENOMIC DNA]</scope>
    <source>
        <strain evidence="1 2">DSM 21838</strain>
    </source>
</reference>
<organism evidence="1 2">
    <name type="scientific">Georgenia soli</name>
    <dbReference type="NCBI Taxonomy" id="638953"/>
    <lineage>
        <taxon>Bacteria</taxon>
        <taxon>Bacillati</taxon>
        <taxon>Actinomycetota</taxon>
        <taxon>Actinomycetes</taxon>
        <taxon>Micrococcales</taxon>
        <taxon>Bogoriellaceae</taxon>
        <taxon>Georgenia</taxon>
    </lineage>
</organism>
<dbReference type="OrthoDB" id="8779161at2"/>
<comment type="caution">
    <text evidence="1">The sequence shown here is derived from an EMBL/GenBank/DDBJ whole genome shotgun (WGS) entry which is preliminary data.</text>
</comment>
<dbReference type="Proteomes" id="UP000222106">
    <property type="component" value="Unassembled WGS sequence"/>
</dbReference>